<name>A0A5B8UL78_9BACT</name>
<dbReference type="EMBL" id="CP042433">
    <property type="protein sequence ID" value="QEC56939.1"/>
    <property type="molecule type" value="Genomic_DNA"/>
</dbReference>
<gene>
    <name evidence="1" type="ORF">FSB75_13865</name>
</gene>
<dbReference type="AlphaFoldDB" id="A0A5B8UL78"/>
<organism evidence="1 2">
    <name type="scientific">Flavisolibacter ginsenosidimutans</name>
    <dbReference type="NCBI Taxonomy" id="661481"/>
    <lineage>
        <taxon>Bacteria</taxon>
        <taxon>Pseudomonadati</taxon>
        <taxon>Bacteroidota</taxon>
        <taxon>Chitinophagia</taxon>
        <taxon>Chitinophagales</taxon>
        <taxon>Chitinophagaceae</taxon>
        <taxon>Flavisolibacter</taxon>
    </lineage>
</organism>
<dbReference type="RefSeq" id="WP_146788672.1">
    <property type="nucleotide sequence ID" value="NZ_BAABIO010000003.1"/>
</dbReference>
<dbReference type="Proteomes" id="UP000321204">
    <property type="component" value="Chromosome"/>
</dbReference>
<evidence type="ECO:0000313" key="2">
    <source>
        <dbReference type="Proteomes" id="UP000321204"/>
    </source>
</evidence>
<keyword evidence="2" id="KW-1185">Reference proteome</keyword>
<accession>A0A5B8UL78</accession>
<dbReference type="PROSITE" id="PS51257">
    <property type="entry name" value="PROKAR_LIPOPROTEIN"/>
    <property type="match status" value="1"/>
</dbReference>
<sequence length="202" mass="22532">MKQILFPALASAFFLTACGNAKVKDAHKNEDGTTTTTTYDMNNLKKMQEGTDEMTKKTEELKKLKPLSLDQLKALLPETLNGIKRTNYNANSAAGYAVVEGDYKKDDTTDLKVMIYDCAGEAGAGMYTLTYWSAMNVQQESEKEYTKTVDFKGGKAVENYKKDQKESSLMYFANDRLLVSLNGRNMEPSALKEAAQNLDLKL</sequence>
<reference evidence="1 2" key="1">
    <citation type="journal article" date="2015" name="Int. J. Syst. Evol. Microbiol.">
        <title>Flavisolibacter ginsenosidimutans sp. nov., with ginsenoside-converting activity isolated from soil used for cultivating ginseng.</title>
        <authorList>
            <person name="Zhao Y."/>
            <person name="Liu Q."/>
            <person name="Kang M.S."/>
            <person name="Jin F."/>
            <person name="Yu H."/>
            <person name="Im W.T."/>
        </authorList>
    </citation>
    <scope>NUCLEOTIDE SEQUENCE [LARGE SCALE GENOMIC DNA]</scope>
    <source>
        <strain evidence="1 2">Gsoil 636</strain>
    </source>
</reference>
<evidence type="ECO:0008006" key="3">
    <source>
        <dbReference type="Google" id="ProtNLM"/>
    </source>
</evidence>
<evidence type="ECO:0000313" key="1">
    <source>
        <dbReference type="EMBL" id="QEC56939.1"/>
    </source>
</evidence>
<dbReference type="OrthoDB" id="669653at2"/>
<dbReference type="KEGG" id="fgg:FSB75_13865"/>
<protein>
    <recommendedName>
        <fullName evidence="3">DUF4367 domain-containing protein</fullName>
    </recommendedName>
</protein>
<proteinExistence type="predicted"/>